<dbReference type="FunCoup" id="E0VEL8">
    <property type="interactions" value="38"/>
</dbReference>
<gene>
    <name evidence="12" type="primary">8234239</name>
    <name evidence="11" type="ORF">Phum_PHUM136240</name>
</gene>
<evidence type="ECO:0000313" key="12">
    <source>
        <dbReference type="EnsemblMetazoa" id="PHUM136240-PA"/>
    </source>
</evidence>
<evidence type="ECO:0000313" key="13">
    <source>
        <dbReference type="Proteomes" id="UP000009046"/>
    </source>
</evidence>
<dbReference type="SMART" id="SM00369">
    <property type="entry name" value="LRR_TYP"/>
    <property type="match status" value="12"/>
</dbReference>
<dbReference type="GeneID" id="8234239"/>
<dbReference type="OMA" id="RVMWLRN"/>
<evidence type="ECO:0000256" key="8">
    <source>
        <dbReference type="ARBA" id="ARBA00023136"/>
    </source>
</evidence>
<dbReference type="FunFam" id="3.80.10.10:FF:000611">
    <property type="entry name" value="Capricious, isoform E"/>
    <property type="match status" value="1"/>
</dbReference>
<keyword evidence="6" id="KW-0677">Repeat</keyword>
<dbReference type="OrthoDB" id="1055097at2759"/>
<reference evidence="11" key="1">
    <citation type="submission" date="2007-04" db="EMBL/GenBank/DDBJ databases">
        <title>Annotation of Pediculus humanus corporis strain USDA.</title>
        <authorList>
            <person name="Kirkness E."/>
            <person name="Hannick L."/>
            <person name="Hass B."/>
            <person name="Bruggner R."/>
            <person name="Lawson D."/>
            <person name="Bidwell S."/>
            <person name="Joardar V."/>
            <person name="Caler E."/>
            <person name="Walenz B."/>
            <person name="Inman J."/>
            <person name="Schobel S."/>
            <person name="Galinsky K."/>
            <person name="Amedeo P."/>
            <person name="Strausberg R."/>
        </authorList>
    </citation>
    <scope>NUCLEOTIDE SEQUENCE</scope>
    <source>
        <strain evidence="11">USDA</strain>
    </source>
</reference>
<name>E0VEL8_PEDHC</name>
<evidence type="ECO:0000256" key="6">
    <source>
        <dbReference type="ARBA" id="ARBA00022737"/>
    </source>
</evidence>
<dbReference type="PANTHER" id="PTHR24373">
    <property type="entry name" value="SLIT RELATED LEUCINE-RICH REPEAT NEURONAL PROTEIN"/>
    <property type="match status" value="1"/>
</dbReference>
<dbReference type="CTD" id="8234239"/>
<dbReference type="InterPro" id="IPR001611">
    <property type="entry name" value="Leu-rich_rpt"/>
</dbReference>
<dbReference type="InParanoid" id="E0VEL8"/>
<dbReference type="SUPFAM" id="SSF52058">
    <property type="entry name" value="L domain-like"/>
    <property type="match status" value="1"/>
</dbReference>
<dbReference type="PANTHER" id="PTHR24373:SF275">
    <property type="entry name" value="TIR DOMAIN-CONTAINING PROTEIN"/>
    <property type="match status" value="1"/>
</dbReference>
<dbReference type="EnsemblMetazoa" id="PHUM136240-RA">
    <property type="protein sequence ID" value="PHUM136240-PA"/>
    <property type="gene ID" value="PHUM136240"/>
</dbReference>
<reference evidence="12" key="3">
    <citation type="submission" date="2020-05" db="UniProtKB">
        <authorList>
            <consortium name="EnsemblMetazoa"/>
        </authorList>
    </citation>
    <scope>IDENTIFICATION</scope>
    <source>
        <strain evidence="12">USDA</strain>
    </source>
</reference>
<evidence type="ECO:0000256" key="4">
    <source>
        <dbReference type="ARBA" id="ARBA00022692"/>
    </source>
</evidence>
<evidence type="ECO:0000256" key="5">
    <source>
        <dbReference type="ARBA" id="ARBA00022729"/>
    </source>
</evidence>
<dbReference type="InterPro" id="IPR003591">
    <property type="entry name" value="Leu-rich_rpt_typical-subtyp"/>
</dbReference>
<keyword evidence="13" id="KW-1185">Reference proteome</keyword>
<feature type="transmembrane region" description="Helical" evidence="9">
    <location>
        <begin position="469"/>
        <end position="490"/>
    </location>
</feature>
<keyword evidence="2" id="KW-1003">Cell membrane</keyword>
<dbReference type="AlphaFoldDB" id="E0VEL8"/>
<evidence type="ECO:0000256" key="7">
    <source>
        <dbReference type="ARBA" id="ARBA00022989"/>
    </source>
</evidence>
<reference evidence="11" key="2">
    <citation type="submission" date="2007-04" db="EMBL/GenBank/DDBJ databases">
        <title>The genome of the human body louse.</title>
        <authorList>
            <consortium name="The Human Body Louse Genome Consortium"/>
            <person name="Kirkness E."/>
            <person name="Walenz B."/>
            <person name="Hass B."/>
            <person name="Bruggner R."/>
            <person name="Strausberg R."/>
        </authorList>
    </citation>
    <scope>NUCLEOTIDE SEQUENCE</scope>
    <source>
        <strain evidence="11">USDA</strain>
    </source>
</reference>
<dbReference type="Proteomes" id="UP000009046">
    <property type="component" value="Unassembled WGS sequence"/>
</dbReference>
<dbReference type="eggNOG" id="KOG0619">
    <property type="taxonomic scope" value="Eukaryota"/>
</dbReference>
<organism>
    <name type="scientific">Pediculus humanus subsp. corporis</name>
    <name type="common">Body louse</name>
    <dbReference type="NCBI Taxonomy" id="121224"/>
    <lineage>
        <taxon>Eukaryota</taxon>
        <taxon>Metazoa</taxon>
        <taxon>Ecdysozoa</taxon>
        <taxon>Arthropoda</taxon>
        <taxon>Hexapoda</taxon>
        <taxon>Insecta</taxon>
        <taxon>Pterygota</taxon>
        <taxon>Neoptera</taxon>
        <taxon>Paraneoptera</taxon>
        <taxon>Psocodea</taxon>
        <taxon>Troctomorpha</taxon>
        <taxon>Phthiraptera</taxon>
        <taxon>Anoplura</taxon>
        <taxon>Pediculidae</taxon>
        <taxon>Pediculus</taxon>
    </lineage>
</organism>
<comment type="subcellular location">
    <subcellularLocation>
        <location evidence="1">Cell membrane</location>
    </subcellularLocation>
</comment>
<dbReference type="RefSeq" id="XP_002424562.1">
    <property type="nucleotide sequence ID" value="XM_002424517.1"/>
</dbReference>
<keyword evidence="7 9" id="KW-1133">Transmembrane helix</keyword>
<proteinExistence type="predicted"/>
<dbReference type="SMART" id="SM00082">
    <property type="entry name" value="LRRCT"/>
    <property type="match status" value="1"/>
</dbReference>
<evidence type="ECO:0000256" key="3">
    <source>
        <dbReference type="ARBA" id="ARBA00022614"/>
    </source>
</evidence>
<dbReference type="Pfam" id="PF13855">
    <property type="entry name" value="LRR_8"/>
    <property type="match status" value="3"/>
</dbReference>
<dbReference type="Gene3D" id="3.80.10.10">
    <property type="entry name" value="Ribonuclease Inhibitor"/>
    <property type="match status" value="3"/>
</dbReference>
<evidence type="ECO:0000259" key="10">
    <source>
        <dbReference type="SMART" id="SM00082"/>
    </source>
</evidence>
<dbReference type="InterPro" id="IPR032675">
    <property type="entry name" value="LRR_dom_sf"/>
</dbReference>
<dbReference type="STRING" id="121224.E0VEL8"/>
<dbReference type="InterPro" id="IPR000483">
    <property type="entry name" value="Cys-rich_flank_reg_C"/>
</dbReference>
<dbReference type="PROSITE" id="PS51450">
    <property type="entry name" value="LRR"/>
    <property type="match status" value="2"/>
</dbReference>
<keyword evidence="4 9" id="KW-0812">Transmembrane</keyword>
<keyword evidence="8 9" id="KW-0472">Membrane</keyword>
<dbReference type="VEuPathDB" id="VectorBase:PHUM136240"/>
<accession>E0VEL8</accession>
<dbReference type="FunFam" id="3.80.10.10:FF:001438">
    <property type="entry name" value="Uncharacterized protein"/>
    <property type="match status" value="1"/>
</dbReference>
<feature type="domain" description="LRRCT" evidence="10">
    <location>
        <begin position="414"/>
        <end position="461"/>
    </location>
</feature>
<evidence type="ECO:0000313" key="11">
    <source>
        <dbReference type="EMBL" id="EEB11824.1"/>
    </source>
</evidence>
<sequence>MLKSEDPVLSHKGKYISRLNHNSKKVETIRLSFLFRTMIQFHLFELIYMAVFLSSAAQALAFCPNGCICDDDTLVVSCKEANLDVIPITLNPSIQRLVLKNNRIKTVDAAFQFYGELQYVDLAYNHLVSIPMKSFEAQKKLFELHLNHNKISSINNQTFVGLKNLGVLSLRENFLEELSSNLFSSLPSLQELDLGVNSISVVDPSAFSGLSSLKILYLDDNQLRSIPTGSFSLLGNLAELHIGLNAFTSLSDGAFTGLTKLYKLDLVSAGLVNISEGAFKKLTGLRSLGLADNRLGSIPTRQLKMMTRLEELSLGQNEFRILESNAFLGLSNLRRLDISGAPHLEKVEKDAFRDNLNLETLVLSSNKRLSQIEEGALAGLPNLKNLVLRDNAFSSFSESLVSWLELHEIDIAENPIECRCSLLWLKELLIKKNISQILCASPSHLKDRRLSTLTSDDMGCSYSDTRQQAIIGAVCCIAAVILALIVFFLYRYRKSVQDVLKEYKWNNRAISRKEHEYQKTFSDDDFIVRAAQQPTLKPIPVTEL</sequence>
<evidence type="ECO:0000256" key="9">
    <source>
        <dbReference type="SAM" id="Phobius"/>
    </source>
</evidence>
<evidence type="ECO:0000256" key="2">
    <source>
        <dbReference type="ARBA" id="ARBA00022475"/>
    </source>
</evidence>
<dbReference type="EMBL" id="AAZO01001576">
    <property type="status" value="NOT_ANNOTATED_CDS"/>
    <property type="molecule type" value="Genomic_DNA"/>
</dbReference>
<dbReference type="HOGENOM" id="CLU_000288_18_6_1"/>
<evidence type="ECO:0000256" key="1">
    <source>
        <dbReference type="ARBA" id="ARBA00004236"/>
    </source>
</evidence>
<protein>
    <submittedName>
        <fullName evidence="11 12">Tartan protein, putative</fullName>
    </submittedName>
</protein>
<dbReference type="KEGG" id="phu:Phum_PHUM136240"/>
<dbReference type="EMBL" id="DS235093">
    <property type="protein sequence ID" value="EEB11824.1"/>
    <property type="molecule type" value="Genomic_DNA"/>
</dbReference>
<dbReference type="InterPro" id="IPR050328">
    <property type="entry name" value="Dev_Immune_Receptor"/>
</dbReference>
<dbReference type="Pfam" id="PF01463">
    <property type="entry name" value="LRRCT"/>
    <property type="match status" value="1"/>
</dbReference>
<dbReference type="GO" id="GO:0005886">
    <property type="term" value="C:plasma membrane"/>
    <property type="evidence" value="ECO:0007669"/>
    <property type="project" value="UniProtKB-SubCell"/>
</dbReference>
<keyword evidence="3" id="KW-0433">Leucine-rich repeat</keyword>
<keyword evidence="5" id="KW-0732">Signal</keyword>